<feature type="domain" description="UBX" evidence="2">
    <location>
        <begin position="201"/>
        <end position="276"/>
    </location>
</feature>
<dbReference type="InterPro" id="IPR036241">
    <property type="entry name" value="NSFL1C_SEP_dom_sf"/>
</dbReference>
<dbReference type="GO" id="GO:0043130">
    <property type="term" value="F:ubiquitin binding"/>
    <property type="evidence" value="ECO:0007669"/>
    <property type="project" value="TreeGrafter"/>
</dbReference>
<evidence type="ECO:0000259" key="2">
    <source>
        <dbReference type="PROSITE" id="PS50033"/>
    </source>
</evidence>
<evidence type="ECO:0000313" key="4">
    <source>
        <dbReference type="EMBL" id="CAD9494894.1"/>
    </source>
</evidence>
<reference evidence="4" key="1">
    <citation type="submission" date="2021-01" db="EMBL/GenBank/DDBJ databases">
        <authorList>
            <person name="Corre E."/>
            <person name="Pelletier E."/>
            <person name="Niang G."/>
            <person name="Scheremetjew M."/>
            <person name="Finn R."/>
            <person name="Kale V."/>
            <person name="Holt S."/>
            <person name="Cochrane G."/>
            <person name="Meng A."/>
            <person name="Brown T."/>
            <person name="Cohen L."/>
        </authorList>
    </citation>
    <scope>NUCLEOTIDE SEQUENCE</scope>
    <source>
        <strain evidence="4">UTEX LB 985</strain>
    </source>
</reference>
<dbReference type="CDD" id="cd01770">
    <property type="entry name" value="UBX_UBXN2"/>
    <property type="match status" value="1"/>
</dbReference>
<dbReference type="SMART" id="SM00553">
    <property type="entry name" value="SEP"/>
    <property type="match status" value="1"/>
</dbReference>
<dbReference type="InterPro" id="IPR012989">
    <property type="entry name" value="SEP_domain"/>
</dbReference>
<feature type="compositionally biased region" description="Low complexity" evidence="1">
    <location>
        <begin position="181"/>
        <end position="190"/>
    </location>
</feature>
<dbReference type="Gene3D" id="3.30.420.210">
    <property type="entry name" value="SEP domain"/>
    <property type="match status" value="1"/>
</dbReference>
<feature type="region of interest" description="Disordered" evidence="1">
    <location>
        <begin position="1"/>
        <end position="121"/>
    </location>
</feature>
<dbReference type="InterPro" id="IPR029071">
    <property type="entry name" value="Ubiquitin-like_domsf"/>
</dbReference>
<dbReference type="PANTHER" id="PTHR23333:SF20">
    <property type="entry name" value="NSFL1 COFACTOR P47"/>
    <property type="match status" value="1"/>
</dbReference>
<accession>A0A7S2MPB8</accession>
<protein>
    <recommendedName>
        <fullName evidence="5">SEP domain-containing protein</fullName>
    </recommendedName>
</protein>
<dbReference type="InterPro" id="IPR001012">
    <property type="entry name" value="UBX_dom"/>
</dbReference>
<name>A0A7S2MPB8_9EUKA</name>
<sequence length="278" mass="29668">MAPKIAGIKDLEEENDDEKRQAYYAGGQGQNGGGSGQEVLDPREFMKRAQQELGAQTVGQWQEGQPAPSNTSFTGTGYSLNGTQEQGAQVEKPPTEHTITFYKDGFTVDDGPLRKPTDSPEDEAFLSAVNQGRMPDEFATADGQAEGDVHLIDKSGEEYKPPPVVRKPFSGEGRSMRDDAASSSGAAAAAPTEAQELSIDPIAPTTTLQVRLADGSRKVVKANHTHTVLQLRSHIATFLAPGAFFTLKGGYPPKPIVDDTLTLADAKLLGDTILQSNV</sequence>
<feature type="domain" description="SEP" evidence="3">
    <location>
        <begin position="94"/>
        <end position="160"/>
    </location>
</feature>
<dbReference type="Pfam" id="PF08059">
    <property type="entry name" value="SEP"/>
    <property type="match status" value="1"/>
</dbReference>
<feature type="region of interest" description="Disordered" evidence="1">
    <location>
        <begin position="153"/>
        <end position="197"/>
    </location>
</feature>
<dbReference type="GO" id="GO:0005829">
    <property type="term" value="C:cytosol"/>
    <property type="evidence" value="ECO:0007669"/>
    <property type="project" value="TreeGrafter"/>
</dbReference>
<organism evidence="4">
    <name type="scientific">Haptolina brevifila</name>
    <dbReference type="NCBI Taxonomy" id="156173"/>
    <lineage>
        <taxon>Eukaryota</taxon>
        <taxon>Haptista</taxon>
        <taxon>Haptophyta</taxon>
        <taxon>Prymnesiophyceae</taxon>
        <taxon>Prymnesiales</taxon>
        <taxon>Prymnesiaceae</taxon>
        <taxon>Haptolina</taxon>
    </lineage>
</organism>
<feature type="compositionally biased region" description="Gly residues" evidence="1">
    <location>
        <begin position="26"/>
        <end position="36"/>
    </location>
</feature>
<gene>
    <name evidence="4" type="ORF">CBRE1094_LOCUS27894</name>
</gene>
<dbReference type="EMBL" id="HBGU01051165">
    <property type="protein sequence ID" value="CAD9494894.1"/>
    <property type="molecule type" value="Transcribed_RNA"/>
</dbReference>
<feature type="compositionally biased region" description="Polar residues" evidence="1">
    <location>
        <begin position="53"/>
        <end position="87"/>
    </location>
</feature>
<evidence type="ECO:0000259" key="3">
    <source>
        <dbReference type="PROSITE" id="PS51399"/>
    </source>
</evidence>
<dbReference type="PANTHER" id="PTHR23333">
    <property type="entry name" value="UBX DOMAIN CONTAINING PROTEIN"/>
    <property type="match status" value="1"/>
</dbReference>
<dbReference type="AlphaFoldDB" id="A0A7S2MPB8"/>
<dbReference type="SUPFAM" id="SSF102848">
    <property type="entry name" value="NSFL1 (p97 ATPase) cofactor p47, SEP domain"/>
    <property type="match status" value="1"/>
</dbReference>
<dbReference type="GO" id="GO:0005634">
    <property type="term" value="C:nucleus"/>
    <property type="evidence" value="ECO:0007669"/>
    <property type="project" value="TreeGrafter"/>
</dbReference>
<dbReference type="SUPFAM" id="SSF54236">
    <property type="entry name" value="Ubiquitin-like"/>
    <property type="match status" value="1"/>
</dbReference>
<proteinExistence type="predicted"/>
<dbReference type="PROSITE" id="PS50033">
    <property type="entry name" value="UBX"/>
    <property type="match status" value="1"/>
</dbReference>
<evidence type="ECO:0000256" key="1">
    <source>
        <dbReference type="SAM" id="MobiDB-lite"/>
    </source>
</evidence>
<dbReference type="Gene3D" id="3.10.20.90">
    <property type="entry name" value="Phosphatidylinositol 3-kinase Catalytic Subunit, Chain A, domain 1"/>
    <property type="match status" value="1"/>
</dbReference>
<dbReference type="PROSITE" id="PS51399">
    <property type="entry name" value="SEP"/>
    <property type="match status" value="1"/>
</dbReference>
<feature type="compositionally biased region" description="Basic and acidic residues" evidence="1">
    <location>
        <begin position="40"/>
        <end position="50"/>
    </location>
</feature>
<evidence type="ECO:0008006" key="5">
    <source>
        <dbReference type="Google" id="ProtNLM"/>
    </source>
</evidence>
<dbReference type="GO" id="GO:0000045">
    <property type="term" value="P:autophagosome assembly"/>
    <property type="evidence" value="ECO:0007669"/>
    <property type="project" value="TreeGrafter"/>
</dbReference>
<dbReference type="GO" id="GO:0031468">
    <property type="term" value="P:nuclear membrane reassembly"/>
    <property type="evidence" value="ECO:0007669"/>
    <property type="project" value="TreeGrafter"/>
</dbReference>
<dbReference type="Pfam" id="PF00789">
    <property type="entry name" value="UBX"/>
    <property type="match status" value="1"/>
</dbReference>
<dbReference type="GO" id="GO:0007030">
    <property type="term" value="P:Golgi organization"/>
    <property type="evidence" value="ECO:0007669"/>
    <property type="project" value="TreeGrafter"/>
</dbReference>
<dbReference type="GO" id="GO:0061025">
    <property type="term" value="P:membrane fusion"/>
    <property type="evidence" value="ECO:0007669"/>
    <property type="project" value="TreeGrafter"/>
</dbReference>
<dbReference type="GO" id="GO:0043161">
    <property type="term" value="P:proteasome-mediated ubiquitin-dependent protein catabolic process"/>
    <property type="evidence" value="ECO:0007669"/>
    <property type="project" value="TreeGrafter"/>
</dbReference>